<reference evidence="1 2" key="1">
    <citation type="submission" date="2022-11" db="EMBL/GenBank/DDBJ databases">
        <title>Viruses from the air-sea interface of a natural surface slick.</title>
        <authorList>
            <person name="Rahlff J."/>
            <person name="Holmfeldt K."/>
        </authorList>
    </citation>
    <scope>NUCLEOTIDE SEQUENCE [LARGE SCALE GENOMIC DNA]</scope>
    <source>
        <strain evidence="1 2">SMS4</strain>
    </source>
</reference>
<organism evidence="1 2">
    <name type="scientific">Rheinheimera baltica</name>
    <dbReference type="NCBI Taxonomy" id="67576"/>
    <lineage>
        <taxon>Bacteria</taxon>
        <taxon>Pseudomonadati</taxon>
        <taxon>Pseudomonadota</taxon>
        <taxon>Gammaproteobacteria</taxon>
        <taxon>Chromatiales</taxon>
        <taxon>Chromatiaceae</taxon>
        <taxon>Rheinheimera</taxon>
    </lineage>
</organism>
<comment type="caution">
    <text evidence="1">The sequence shown here is derived from an EMBL/GenBank/DDBJ whole genome shotgun (WGS) entry which is preliminary data.</text>
</comment>
<dbReference type="SUPFAM" id="SSF117396">
    <property type="entry name" value="TM1631-like"/>
    <property type="match status" value="1"/>
</dbReference>
<dbReference type="EMBL" id="JAPJDZ010000001">
    <property type="protein sequence ID" value="MDP5134347.1"/>
    <property type="molecule type" value="Genomic_DNA"/>
</dbReference>
<proteinExistence type="predicted"/>
<evidence type="ECO:0000313" key="2">
    <source>
        <dbReference type="Proteomes" id="UP001231109"/>
    </source>
</evidence>
<evidence type="ECO:0000313" key="1">
    <source>
        <dbReference type="EMBL" id="MDP5134347.1"/>
    </source>
</evidence>
<dbReference type="RefSeq" id="WP_027671726.1">
    <property type="nucleotide sequence ID" value="NZ_JAPJDZ010000001.1"/>
</dbReference>
<protein>
    <submittedName>
        <fullName evidence="1">DUF72 domain-containing protein</fullName>
    </submittedName>
</protein>
<dbReference type="Pfam" id="PF01904">
    <property type="entry name" value="DUF72"/>
    <property type="match status" value="1"/>
</dbReference>
<dbReference type="Proteomes" id="UP001231109">
    <property type="component" value="Unassembled WGS sequence"/>
</dbReference>
<accession>A0ABT9HT97</accession>
<dbReference type="PANTHER" id="PTHR30348">
    <property type="entry name" value="UNCHARACTERIZED PROTEIN YECE"/>
    <property type="match status" value="1"/>
</dbReference>
<gene>
    <name evidence="1" type="ORF">ORJ04_00080</name>
</gene>
<dbReference type="InterPro" id="IPR036520">
    <property type="entry name" value="UPF0759_sf"/>
</dbReference>
<dbReference type="Gene3D" id="3.20.20.410">
    <property type="entry name" value="Protein of unknown function UPF0759"/>
    <property type="match status" value="1"/>
</dbReference>
<dbReference type="InterPro" id="IPR002763">
    <property type="entry name" value="DUF72"/>
</dbReference>
<keyword evidence="2" id="KW-1185">Reference proteome</keyword>
<sequence>MLYLGCPAWASSQWKGSLYAIDTKAADFLSVYSQYFNSVEGNTTFYADPTADTLLRWQQQTAENFRFVLKVPQRISHQNRDDNIESLIDWLNNLTVLEHKLAMVHLQLPAHFGPDRMGQISAMVQQISQHHRCALEVRHAAFFDKAEHEVQLHRMLQHYGAERVVFDSRALFSVTPDTPALLDAQAKKPRLPVHAISFSQTPMLRFIGTDDMTLNNKFYQPWLLKVRQWMDEGKTPFCFFHTPDNTLAPELCRQFAAALQYPHPCRDPWPGEQQFSLL</sequence>
<name>A0ABT9HT97_9GAMM</name>
<dbReference type="PANTHER" id="PTHR30348:SF9">
    <property type="entry name" value="UPF0759 PROTEIN YECE"/>
    <property type="match status" value="1"/>
</dbReference>